<dbReference type="Proteomes" id="UP000186817">
    <property type="component" value="Unassembled WGS sequence"/>
</dbReference>
<protein>
    <recommendedName>
        <fullName evidence="3">Reverse transcriptase domain-containing protein</fullName>
    </recommendedName>
</protein>
<comment type="caution">
    <text evidence="1">The sequence shown here is derived from an EMBL/GenBank/DDBJ whole genome shotgun (WGS) entry which is preliminary data.</text>
</comment>
<evidence type="ECO:0008006" key="3">
    <source>
        <dbReference type="Google" id="ProtNLM"/>
    </source>
</evidence>
<keyword evidence="2" id="KW-1185">Reference proteome</keyword>
<accession>A0A1Q9CBT3</accession>
<dbReference type="AlphaFoldDB" id="A0A1Q9CBT3"/>
<name>A0A1Q9CBT3_SYMMI</name>
<evidence type="ECO:0000313" key="1">
    <source>
        <dbReference type="EMBL" id="OLP80381.1"/>
    </source>
</evidence>
<organism evidence="1 2">
    <name type="scientific">Symbiodinium microadriaticum</name>
    <name type="common">Dinoflagellate</name>
    <name type="synonym">Zooxanthella microadriatica</name>
    <dbReference type="NCBI Taxonomy" id="2951"/>
    <lineage>
        <taxon>Eukaryota</taxon>
        <taxon>Sar</taxon>
        <taxon>Alveolata</taxon>
        <taxon>Dinophyceae</taxon>
        <taxon>Suessiales</taxon>
        <taxon>Symbiodiniaceae</taxon>
        <taxon>Symbiodinium</taxon>
    </lineage>
</organism>
<sequence>MFTAVSCRRGNWAHNVQQDLSAFFDSLSRFQSSMRLCVTLAHPALWLDLFPAFMRSSFACLWLRITPPRWRAAHVGLLQGCPSSPVLSLCVGHLWTEFVSSQQADTGIFVDDRVLWLPAPGSSAAHDAQQALQRSDQFDRAAGLTCSRRKCHLVTDDPDCSWRGLAHRHGNTIAPTLKFLGVELSLETGGILSFEAPLVLVGEVLGWPPEWSDEVTLDTLAAARMRTYVQPGSVSPCFADSTGSFAQLIWMLAQLGLADLPPVMGDLSMVPTCVAKVPL</sequence>
<dbReference type="OrthoDB" id="406202at2759"/>
<gene>
    <name evidence="1" type="ORF">AK812_SmicGene39224</name>
</gene>
<dbReference type="EMBL" id="LSRX01001385">
    <property type="protein sequence ID" value="OLP80381.1"/>
    <property type="molecule type" value="Genomic_DNA"/>
</dbReference>
<evidence type="ECO:0000313" key="2">
    <source>
        <dbReference type="Proteomes" id="UP000186817"/>
    </source>
</evidence>
<reference evidence="1 2" key="1">
    <citation type="submission" date="2016-02" db="EMBL/GenBank/DDBJ databases">
        <title>Genome analysis of coral dinoflagellate symbionts highlights evolutionary adaptations to a symbiotic lifestyle.</title>
        <authorList>
            <person name="Aranda M."/>
            <person name="Li Y."/>
            <person name="Liew Y.J."/>
            <person name="Baumgarten S."/>
            <person name="Simakov O."/>
            <person name="Wilson M."/>
            <person name="Piel J."/>
            <person name="Ashoor H."/>
            <person name="Bougouffa S."/>
            <person name="Bajic V.B."/>
            <person name="Ryu T."/>
            <person name="Ravasi T."/>
            <person name="Bayer T."/>
            <person name="Micklem G."/>
            <person name="Kim H."/>
            <person name="Bhak J."/>
            <person name="Lajeunesse T.C."/>
            <person name="Voolstra C.R."/>
        </authorList>
    </citation>
    <scope>NUCLEOTIDE SEQUENCE [LARGE SCALE GENOMIC DNA]</scope>
    <source>
        <strain evidence="1 2">CCMP2467</strain>
    </source>
</reference>
<proteinExistence type="predicted"/>